<organism evidence="2 3">
    <name type="scientific">Paraburkholderia tropica</name>
    <dbReference type="NCBI Taxonomy" id="92647"/>
    <lineage>
        <taxon>Bacteria</taxon>
        <taxon>Pseudomonadati</taxon>
        <taxon>Pseudomonadota</taxon>
        <taxon>Betaproteobacteria</taxon>
        <taxon>Burkholderiales</taxon>
        <taxon>Burkholderiaceae</taxon>
        <taxon>Paraburkholderia</taxon>
    </lineage>
</organism>
<sequence>MIRIVLSLVFAVAVSALTGCANLTDFGSPSVYQRSDVQRAGTLEPAVVMRVRRVTIQASSGGSGFENLVVSGVSAFLGSQVIGNGRGRYISGAISGAASGFIAQHVGAALSRTAGLEIVVRKADGSLRVITQPDDQLFSPGDRVLLMDTNSGIRVTH</sequence>
<protein>
    <submittedName>
        <fullName evidence="2">Outer membrane lipoprotein SlyB</fullName>
    </submittedName>
</protein>
<accession>A0AAQ1GMZ2</accession>
<name>A0AAQ1GMZ2_9BURK</name>
<dbReference type="PROSITE" id="PS51257">
    <property type="entry name" value="PROKAR_LIPOPROTEIN"/>
    <property type="match status" value="1"/>
</dbReference>
<dbReference type="AlphaFoldDB" id="A0AAQ1GMZ2"/>
<keyword evidence="1" id="KW-0732">Signal</keyword>
<keyword evidence="2" id="KW-0449">Lipoprotein</keyword>
<evidence type="ECO:0000256" key="1">
    <source>
        <dbReference type="SAM" id="SignalP"/>
    </source>
</evidence>
<dbReference type="Proteomes" id="UP000183529">
    <property type="component" value="Unassembled WGS sequence"/>
</dbReference>
<reference evidence="2 3" key="1">
    <citation type="submission" date="2016-10" db="EMBL/GenBank/DDBJ databases">
        <authorList>
            <person name="Varghese N."/>
            <person name="Submissions S."/>
        </authorList>
    </citation>
    <scope>NUCLEOTIDE SEQUENCE [LARGE SCALE GENOMIC DNA]</scope>
    <source>
        <strain evidence="2 3">LMG 22274</strain>
    </source>
</reference>
<feature type="signal peptide" evidence="1">
    <location>
        <begin position="1"/>
        <end position="21"/>
    </location>
</feature>
<feature type="chain" id="PRO_5042823449" evidence="1">
    <location>
        <begin position="22"/>
        <end position="157"/>
    </location>
</feature>
<dbReference type="RefSeq" id="WP_074987044.1">
    <property type="nucleotide sequence ID" value="NZ_CADFGN010000015.1"/>
</dbReference>
<evidence type="ECO:0000313" key="3">
    <source>
        <dbReference type="Proteomes" id="UP000183529"/>
    </source>
</evidence>
<gene>
    <name evidence="2" type="ORF">SAMN05216550_12375</name>
</gene>
<comment type="caution">
    <text evidence="2">The sequence shown here is derived from an EMBL/GenBank/DDBJ whole genome shotgun (WGS) entry which is preliminary data.</text>
</comment>
<evidence type="ECO:0000313" key="2">
    <source>
        <dbReference type="EMBL" id="SEK13066.1"/>
    </source>
</evidence>
<proteinExistence type="predicted"/>
<dbReference type="EMBL" id="FNZM01000023">
    <property type="protein sequence ID" value="SEK13066.1"/>
    <property type="molecule type" value="Genomic_DNA"/>
</dbReference>